<reference evidence="2 3" key="1">
    <citation type="journal article" date="2019" name="Sci. Rep.">
        <title>Orb-weaving spider Araneus ventricosus genome elucidates the spidroin gene catalogue.</title>
        <authorList>
            <person name="Kono N."/>
            <person name="Nakamura H."/>
            <person name="Ohtoshi R."/>
            <person name="Moran D.A.P."/>
            <person name="Shinohara A."/>
            <person name="Yoshida Y."/>
            <person name="Fujiwara M."/>
            <person name="Mori M."/>
            <person name="Tomita M."/>
            <person name="Arakawa K."/>
        </authorList>
    </citation>
    <scope>NUCLEOTIDE SEQUENCE [LARGE SCALE GENOMIC DNA]</scope>
</reference>
<dbReference type="AlphaFoldDB" id="A0A4Y2HJ25"/>
<accession>A0A4Y2HJ25</accession>
<feature type="region of interest" description="Disordered" evidence="1">
    <location>
        <begin position="74"/>
        <end position="98"/>
    </location>
</feature>
<feature type="compositionally biased region" description="Polar residues" evidence="1">
    <location>
        <begin position="80"/>
        <end position="91"/>
    </location>
</feature>
<evidence type="ECO:0000313" key="3">
    <source>
        <dbReference type="Proteomes" id="UP000499080"/>
    </source>
</evidence>
<dbReference type="Proteomes" id="UP000499080">
    <property type="component" value="Unassembled WGS sequence"/>
</dbReference>
<dbReference type="EMBL" id="BGPR01001977">
    <property type="protein sequence ID" value="GBM65394.1"/>
    <property type="molecule type" value="Genomic_DNA"/>
</dbReference>
<keyword evidence="3" id="KW-1185">Reference proteome</keyword>
<organism evidence="2 3">
    <name type="scientific">Araneus ventricosus</name>
    <name type="common">Orbweaver spider</name>
    <name type="synonym">Epeira ventricosa</name>
    <dbReference type="NCBI Taxonomy" id="182803"/>
    <lineage>
        <taxon>Eukaryota</taxon>
        <taxon>Metazoa</taxon>
        <taxon>Ecdysozoa</taxon>
        <taxon>Arthropoda</taxon>
        <taxon>Chelicerata</taxon>
        <taxon>Arachnida</taxon>
        <taxon>Araneae</taxon>
        <taxon>Araneomorphae</taxon>
        <taxon>Entelegynae</taxon>
        <taxon>Araneoidea</taxon>
        <taxon>Araneidae</taxon>
        <taxon>Araneus</taxon>
    </lineage>
</organism>
<evidence type="ECO:0000256" key="1">
    <source>
        <dbReference type="SAM" id="MobiDB-lite"/>
    </source>
</evidence>
<sequence>MHLAHVNIKNGMYKTRICIVVISKPATARIDCTAKPRLENPEPIRAQHCWQGVPRELTCCLPGAVFRTGARLVRRDPKGSSKSIQSTSQNETKGEFTISSRRRGLQAILRLWPQIVKIHHEVQLYDASLRGGCWGLAECDIARASLLHLTQPFGRSYPLAQWPAAALLVGANFLTTDLNDKIRRAGHVRRDPSEGTGRLLWRKGGALLSFWGTQNG</sequence>
<gene>
    <name evidence="2" type="ORF">AVEN_232323_1</name>
</gene>
<name>A0A4Y2HJ25_ARAVE</name>
<evidence type="ECO:0000313" key="2">
    <source>
        <dbReference type="EMBL" id="GBM65394.1"/>
    </source>
</evidence>
<comment type="caution">
    <text evidence="2">The sequence shown here is derived from an EMBL/GenBank/DDBJ whole genome shotgun (WGS) entry which is preliminary data.</text>
</comment>
<protein>
    <submittedName>
        <fullName evidence="2">Uncharacterized protein</fullName>
    </submittedName>
</protein>
<proteinExistence type="predicted"/>